<dbReference type="AlphaFoldDB" id="A0A4R5UAG9"/>
<evidence type="ECO:0000313" key="1">
    <source>
        <dbReference type="EMBL" id="TDK31500.1"/>
    </source>
</evidence>
<evidence type="ECO:0000313" key="2">
    <source>
        <dbReference type="Proteomes" id="UP000295543"/>
    </source>
</evidence>
<proteinExistence type="predicted"/>
<keyword evidence="2" id="KW-1185">Reference proteome</keyword>
<dbReference type="RefSeq" id="WP_133393536.1">
    <property type="nucleotide sequence ID" value="NZ_SMTG01000003.1"/>
</dbReference>
<gene>
    <name evidence="1" type="ORF">E2F49_08610</name>
</gene>
<name>A0A4R5UAG9_9GAMM</name>
<comment type="caution">
    <text evidence="1">The sequence shown here is derived from an EMBL/GenBank/DDBJ whole genome shotgun (WGS) entry which is preliminary data.</text>
</comment>
<accession>A0A4R5UAG9</accession>
<dbReference type="OrthoDB" id="4048724at2"/>
<organism evidence="1 2">
    <name type="scientific">Luteimonas terrae</name>
    <dbReference type="NCBI Taxonomy" id="1530191"/>
    <lineage>
        <taxon>Bacteria</taxon>
        <taxon>Pseudomonadati</taxon>
        <taxon>Pseudomonadota</taxon>
        <taxon>Gammaproteobacteria</taxon>
        <taxon>Lysobacterales</taxon>
        <taxon>Lysobacteraceae</taxon>
        <taxon>Luteimonas</taxon>
    </lineage>
</organism>
<dbReference type="EMBL" id="SMTG01000003">
    <property type="protein sequence ID" value="TDK31500.1"/>
    <property type="molecule type" value="Genomic_DNA"/>
</dbReference>
<dbReference type="InterPro" id="IPR045617">
    <property type="entry name" value="DUF6445"/>
</dbReference>
<reference evidence="1 2" key="1">
    <citation type="submission" date="2019-03" db="EMBL/GenBank/DDBJ databases">
        <title>Luteimonas zhaokaii sp.nov., isolated from the rectal contents of Plateau pika in Yushu, Qinghai Province, China.</title>
        <authorList>
            <person name="Zhang G."/>
        </authorList>
    </citation>
    <scope>NUCLEOTIDE SEQUENCE [LARGE SCALE GENOMIC DNA]</scope>
    <source>
        <strain evidence="1 2">THG-MD21</strain>
    </source>
</reference>
<dbReference type="Proteomes" id="UP000295543">
    <property type="component" value="Unassembled WGS sequence"/>
</dbReference>
<sequence>MRTSLMVIDDFLGERDAWALREAGLRLEYPDLQGNFPGRNSQQRIQIPGLPQAISHLVGEPLRPIEPQHSHAKFRITRANDVGLGRVHIDGPVEWSGILYLSRPQDCSGGTEFYRHLPTGTDHAPTNAAELASMGLESFAQVQSELIARDSNDASKWEMTMRVPMRFNRLVLLRPWMWHSAGEAFGSTMDDARFVYLMFFTRA</sequence>
<protein>
    <submittedName>
        <fullName evidence="1">Uncharacterized protein</fullName>
    </submittedName>
</protein>
<dbReference type="Pfam" id="PF20043">
    <property type="entry name" value="DUF6445"/>
    <property type="match status" value="1"/>
</dbReference>
<dbReference type="Gene3D" id="2.60.120.620">
    <property type="entry name" value="q2cbj1_9rhob like domain"/>
    <property type="match status" value="1"/>
</dbReference>